<evidence type="ECO:0000256" key="2">
    <source>
        <dbReference type="ARBA" id="ARBA00022519"/>
    </source>
</evidence>
<dbReference type="NCBIfam" id="TIGR04409">
    <property type="entry name" value="LptC_YrbK"/>
    <property type="match status" value="1"/>
</dbReference>
<keyword evidence="1 6" id="KW-1003">Cell membrane</keyword>
<reference evidence="7 8" key="1">
    <citation type="submission" date="2023-08" db="EMBL/GenBank/DDBJ databases">
        <authorList>
            <person name="Joshi A."/>
            <person name="Thite S."/>
        </authorList>
    </citation>
    <scope>NUCLEOTIDE SEQUENCE [LARGE SCALE GENOMIC DNA]</scope>
    <source>
        <strain evidence="7 8">1E1</strain>
    </source>
</reference>
<dbReference type="HAMAP" id="MF_01915">
    <property type="entry name" value="LPS_assembly_LptC"/>
    <property type="match status" value="1"/>
</dbReference>
<keyword evidence="5 6" id="KW-0472">Membrane</keyword>
<dbReference type="InterPro" id="IPR010664">
    <property type="entry name" value="LipoPS_assembly_LptC-rel"/>
</dbReference>
<dbReference type="InterPro" id="IPR026265">
    <property type="entry name" value="LptC"/>
</dbReference>
<comment type="similarity">
    <text evidence="6">Belongs to the LptC family.</text>
</comment>
<evidence type="ECO:0000256" key="6">
    <source>
        <dbReference type="HAMAP-Rule" id="MF_01915"/>
    </source>
</evidence>
<protein>
    <recommendedName>
        <fullName evidence="6">Lipopolysaccharide export system protein LptC</fullName>
    </recommendedName>
</protein>
<keyword evidence="3 6" id="KW-0812">Transmembrane</keyword>
<evidence type="ECO:0000313" key="8">
    <source>
        <dbReference type="Proteomes" id="UP001236258"/>
    </source>
</evidence>
<comment type="caution">
    <text evidence="7">The sequence shown here is derived from an EMBL/GenBank/DDBJ whole genome shotgun (WGS) entry which is preliminary data.</text>
</comment>
<dbReference type="Proteomes" id="UP001236258">
    <property type="component" value="Unassembled WGS sequence"/>
</dbReference>
<keyword evidence="8" id="KW-1185">Reference proteome</keyword>
<dbReference type="Gene3D" id="2.60.450.10">
    <property type="entry name" value="Lipopolysaccharide (LPS) transport protein A like domain"/>
    <property type="match status" value="1"/>
</dbReference>
<dbReference type="InterPro" id="IPR052363">
    <property type="entry name" value="LPS_export_LptC"/>
</dbReference>
<comment type="subunit">
    <text evidence="6">Component of the lipopolysaccharide transport and assembly complex. Interacts with LptA and the LptBFG transporter complex.</text>
</comment>
<evidence type="ECO:0000313" key="7">
    <source>
        <dbReference type="EMBL" id="MDP4527472.1"/>
    </source>
</evidence>
<keyword evidence="4 6" id="KW-1133">Transmembrane helix</keyword>
<dbReference type="PANTHER" id="PTHR37481">
    <property type="entry name" value="LIPOPOLYSACCHARIDE EXPORT SYSTEM PROTEIN LPTC"/>
    <property type="match status" value="1"/>
</dbReference>
<organism evidence="7 8">
    <name type="scientific">Alkalimonas delamerensis</name>
    <dbReference type="NCBI Taxonomy" id="265981"/>
    <lineage>
        <taxon>Bacteria</taxon>
        <taxon>Pseudomonadati</taxon>
        <taxon>Pseudomonadota</taxon>
        <taxon>Gammaproteobacteria</taxon>
        <taxon>Alkalimonas</taxon>
    </lineage>
</organism>
<dbReference type="PIRSF" id="PIRSF028513">
    <property type="entry name" value="LptC"/>
    <property type="match status" value="1"/>
</dbReference>
<accession>A0ABT9GKI7</accession>
<comment type="subcellular location">
    <subcellularLocation>
        <location evidence="6">Cell inner membrane</location>
        <topology evidence="6">Single-pass membrane protein</topology>
    </subcellularLocation>
</comment>
<keyword evidence="2 6" id="KW-0997">Cell inner membrane</keyword>
<comment type="function">
    <text evidence="6">Involved in the assembly of lipopolysaccharide (LPS). Required for the translocation of LPS from the inner membrane to the outer membrane. Facilitates the transfer of LPS from the inner membrane to the periplasmic protein LptA. Could be a docking site for LptA.</text>
</comment>
<evidence type="ECO:0000256" key="3">
    <source>
        <dbReference type="ARBA" id="ARBA00022692"/>
    </source>
</evidence>
<dbReference type="PANTHER" id="PTHR37481:SF1">
    <property type="entry name" value="LIPOPOLYSACCHARIDE EXPORT SYSTEM PROTEIN LPTC"/>
    <property type="match status" value="1"/>
</dbReference>
<dbReference type="RefSeq" id="WP_305943717.1">
    <property type="nucleotide sequence ID" value="NZ_JAUZVY010000001.1"/>
</dbReference>
<evidence type="ECO:0000256" key="4">
    <source>
        <dbReference type="ARBA" id="ARBA00022989"/>
    </source>
</evidence>
<dbReference type="Pfam" id="PF06835">
    <property type="entry name" value="LptC"/>
    <property type="match status" value="1"/>
</dbReference>
<name>A0ABT9GKI7_9GAMM</name>
<evidence type="ECO:0000256" key="1">
    <source>
        <dbReference type="ARBA" id="ARBA00022475"/>
    </source>
</evidence>
<evidence type="ECO:0000256" key="5">
    <source>
        <dbReference type="ARBA" id="ARBA00023136"/>
    </source>
</evidence>
<gene>
    <name evidence="6 7" type="primary">lptC</name>
    <name evidence="7" type="ORF">Q3O59_00330</name>
</gene>
<proteinExistence type="inferred from homology"/>
<dbReference type="EMBL" id="JAUZVY010000001">
    <property type="protein sequence ID" value="MDP4527472.1"/>
    <property type="molecule type" value="Genomic_DNA"/>
</dbReference>
<sequence length="184" mass="21187">MRRWLLLLLAVTLSASLWYWWSHSDDDQRPATEPELIPDFIAENLTRIVYDEQGQLSELVQAVRMEHYDLLGFTQLEKPVFTLLDRTQQRNWQLSSNSAVLYPDDKLILDGAVLLQNLSADALIDQVQTGYLEMLLPSEQLVTDERVELVGDGFSIVGRGLRASIVQQSIELKEHIRTDYHHEP</sequence>